<dbReference type="GO" id="GO:0050112">
    <property type="term" value="F:inositol 2-dehydrogenase (NAD+) activity"/>
    <property type="evidence" value="ECO:0007669"/>
    <property type="project" value="UniProtKB-EC"/>
</dbReference>
<dbReference type="Pfam" id="PF22725">
    <property type="entry name" value="GFO_IDH_MocA_C3"/>
    <property type="match status" value="1"/>
</dbReference>
<keyword evidence="1 4" id="KW-0560">Oxidoreductase</keyword>
<feature type="domain" description="GFO/IDH/MocA-like oxidoreductase" evidence="3">
    <location>
        <begin position="133"/>
        <end position="254"/>
    </location>
</feature>
<dbReference type="PANTHER" id="PTHR43818:SF11">
    <property type="entry name" value="BCDNA.GH03377"/>
    <property type="match status" value="1"/>
</dbReference>
<organism evidence="4 5">
    <name type="scientific">Eisenbergiella tayi</name>
    <dbReference type="NCBI Taxonomy" id="1432052"/>
    <lineage>
        <taxon>Bacteria</taxon>
        <taxon>Bacillati</taxon>
        <taxon>Bacillota</taxon>
        <taxon>Clostridia</taxon>
        <taxon>Lachnospirales</taxon>
        <taxon>Lachnospiraceae</taxon>
        <taxon>Eisenbergiella</taxon>
    </lineage>
</organism>
<dbReference type="Proteomes" id="UP000094067">
    <property type="component" value="Unassembled WGS sequence"/>
</dbReference>
<dbReference type="InterPro" id="IPR055170">
    <property type="entry name" value="GFO_IDH_MocA-like_dom"/>
</dbReference>
<accession>A0A1E3AJI8</accession>
<name>A0A1E3AJI8_9FIRM</name>
<dbReference type="EMBL" id="MCGH01000001">
    <property type="protein sequence ID" value="ODM08376.1"/>
    <property type="molecule type" value="Genomic_DNA"/>
</dbReference>
<dbReference type="SUPFAM" id="SSF51735">
    <property type="entry name" value="NAD(P)-binding Rossmann-fold domains"/>
    <property type="match status" value="1"/>
</dbReference>
<dbReference type="EC" id="1.1.1.18" evidence="4"/>
<dbReference type="GO" id="GO:0000166">
    <property type="term" value="F:nucleotide binding"/>
    <property type="evidence" value="ECO:0007669"/>
    <property type="project" value="InterPro"/>
</dbReference>
<dbReference type="Gene3D" id="3.30.360.10">
    <property type="entry name" value="Dihydrodipicolinate Reductase, domain 2"/>
    <property type="match status" value="1"/>
</dbReference>
<evidence type="ECO:0000256" key="1">
    <source>
        <dbReference type="ARBA" id="ARBA00023002"/>
    </source>
</evidence>
<dbReference type="PANTHER" id="PTHR43818">
    <property type="entry name" value="BCDNA.GH03377"/>
    <property type="match status" value="1"/>
</dbReference>
<evidence type="ECO:0000313" key="4">
    <source>
        <dbReference type="EMBL" id="ODM08376.1"/>
    </source>
</evidence>
<dbReference type="Pfam" id="PF01408">
    <property type="entry name" value="GFO_IDH_MocA"/>
    <property type="match status" value="1"/>
</dbReference>
<evidence type="ECO:0000313" key="5">
    <source>
        <dbReference type="Proteomes" id="UP000094067"/>
    </source>
</evidence>
<reference evidence="4 5" key="1">
    <citation type="submission" date="2016-07" db="EMBL/GenBank/DDBJ databases">
        <title>Characterization of isolates of Eisenbergiella tayi derived from blood cultures, using whole genome sequencing.</title>
        <authorList>
            <person name="Burdz T."/>
            <person name="Wiebe D."/>
            <person name="Huynh C."/>
            <person name="Bernard K."/>
        </authorList>
    </citation>
    <scope>NUCLEOTIDE SEQUENCE [LARGE SCALE GENOMIC DNA]</scope>
    <source>
        <strain evidence="4 5">NML 110608</strain>
    </source>
</reference>
<evidence type="ECO:0000259" key="2">
    <source>
        <dbReference type="Pfam" id="PF01408"/>
    </source>
</evidence>
<sequence>MKKRYNVAIIGCGGMGEAHIQENYYKENIRFTYACDCDLERAVMFQRKYGVDYITSDYKECISDDKVDIVIIATRPKSHLDILRACIQYHKHVLCEKPICDTLEAGSTFLRLVKEHPEIKVLVGHILRHNKTYQRAAEMIQAGAIGKPVIFRMVQNHHTMNWERYLSMLREVSPLLDCGVHYADIIQWFTGAKVIDIQATGVRSEKDVPAGNYNYGLVTMRMSDGSVGYYEAGYSNTLSAQNVKEFAGPKGRIRIIFAKDRQEHQEEGDLIEFYRYPEKEYEMKNIRCSRKPTGEQFEYLLQMIENNLPPVPSMEEVKEAFDIMIQADTMIKHNL</sequence>
<dbReference type="Gene3D" id="3.40.50.720">
    <property type="entry name" value="NAD(P)-binding Rossmann-like Domain"/>
    <property type="match status" value="1"/>
</dbReference>
<comment type="caution">
    <text evidence="4">The sequence shown here is derived from an EMBL/GenBank/DDBJ whole genome shotgun (WGS) entry which is preliminary data.</text>
</comment>
<proteinExistence type="predicted"/>
<dbReference type="SUPFAM" id="SSF55347">
    <property type="entry name" value="Glyceraldehyde-3-phosphate dehydrogenase-like, C-terminal domain"/>
    <property type="match status" value="1"/>
</dbReference>
<dbReference type="RefSeq" id="WP_069150816.1">
    <property type="nucleotide sequence ID" value="NZ_MCGH01000001.1"/>
</dbReference>
<dbReference type="InterPro" id="IPR050463">
    <property type="entry name" value="Gfo/Idh/MocA_oxidrdct_glycsds"/>
</dbReference>
<dbReference type="AlphaFoldDB" id="A0A1E3AJI8"/>
<dbReference type="InterPro" id="IPR000683">
    <property type="entry name" value="Gfo/Idh/MocA-like_OxRdtase_N"/>
</dbReference>
<evidence type="ECO:0000259" key="3">
    <source>
        <dbReference type="Pfam" id="PF22725"/>
    </source>
</evidence>
<protein>
    <submittedName>
        <fullName evidence="4">Inositol 2-dehydrogenase</fullName>
        <ecNumber evidence="4">1.1.1.18</ecNumber>
    </submittedName>
</protein>
<gene>
    <name evidence="4" type="primary">iolG_1</name>
    <name evidence="4" type="ORF">BEI61_00005</name>
</gene>
<feature type="domain" description="Gfo/Idh/MocA-like oxidoreductase N-terminal" evidence="2">
    <location>
        <begin position="6"/>
        <end position="125"/>
    </location>
</feature>
<dbReference type="InterPro" id="IPR036291">
    <property type="entry name" value="NAD(P)-bd_dom_sf"/>
</dbReference>